<dbReference type="AlphaFoldDB" id="A0AAD0UQ19"/>
<accession>A0AAD0UQ19</accession>
<protein>
    <submittedName>
        <fullName evidence="1">Uncharacterized protein</fullName>
    </submittedName>
</protein>
<reference evidence="1 2" key="1">
    <citation type="submission" date="2018-11" db="EMBL/GenBank/DDBJ databases">
        <title>Complete genome sequence of Leptospira kmetyi isolate LS 001/16 from soil sample associated with a leptospirosis patient in Kelantan.</title>
        <authorList>
            <person name="Muhammad Yusoff F."/>
            <person name="Muhammad Yusoff S."/>
            <person name="Ahmad M.N."/>
            <person name="Yusof N.Y."/>
            <person name="Aziah I."/>
        </authorList>
    </citation>
    <scope>NUCLEOTIDE SEQUENCE [LARGE SCALE GENOMIC DNA]</scope>
    <source>
        <strain evidence="1 2">LS 001/16</strain>
    </source>
</reference>
<evidence type="ECO:0000313" key="2">
    <source>
        <dbReference type="Proteomes" id="UP000276407"/>
    </source>
</evidence>
<dbReference type="KEGG" id="lkm:EFP84_13565"/>
<dbReference type="Proteomes" id="UP000276407">
    <property type="component" value="Chromosome 1"/>
</dbReference>
<sequence>MDMGYLAKIIKIFRLENIKRIVSILLIFGSYIDNLYGESCYIEEDDLSCLSTIIIESNSIKFAGDYGIYMNDIKKVDHILMKGDVLISIDGCSLKSLQPSTAHREKIIVAAVGSGFRECKTMKEMKIFRNGVLHIYRKTFFGIREIIEICGNECLRLEKILLKIHSDKIKD</sequence>
<evidence type="ECO:0000313" key="1">
    <source>
        <dbReference type="EMBL" id="AYV56432.1"/>
    </source>
</evidence>
<dbReference type="EMBL" id="CP033614">
    <property type="protein sequence ID" value="AYV56432.1"/>
    <property type="molecule type" value="Genomic_DNA"/>
</dbReference>
<name>A0AAD0UQ19_9LEPT</name>
<gene>
    <name evidence="1" type="ORF">EFP84_13565</name>
</gene>
<dbReference type="RefSeq" id="WP_123179818.1">
    <property type="nucleotide sequence ID" value="NZ_CP033614.1"/>
</dbReference>
<proteinExistence type="predicted"/>
<organism evidence="1 2">
    <name type="scientific">Leptospira kmetyi</name>
    <dbReference type="NCBI Taxonomy" id="408139"/>
    <lineage>
        <taxon>Bacteria</taxon>
        <taxon>Pseudomonadati</taxon>
        <taxon>Spirochaetota</taxon>
        <taxon>Spirochaetia</taxon>
        <taxon>Leptospirales</taxon>
        <taxon>Leptospiraceae</taxon>
        <taxon>Leptospira</taxon>
    </lineage>
</organism>